<protein>
    <recommendedName>
        <fullName evidence="8">Carboxylic ester hydrolase</fullName>
        <ecNumber evidence="8">3.1.1.-</ecNumber>
    </recommendedName>
</protein>
<evidence type="ECO:0000256" key="7">
    <source>
        <dbReference type="ARBA" id="ARBA00023157"/>
    </source>
</evidence>
<keyword evidence="3" id="KW-0479">Metal-binding</keyword>
<organism evidence="9 10">
    <name type="scientific">Cladosporium halotolerans</name>
    <dbReference type="NCBI Taxonomy" id="1052096"/>
    <lineage>
        <taxon>Eukaryota</taxon>
        <taxon>Fungi</taxon>
        <taxon>Dikarya</taxon>
        <taxon>Ascomycota</taxon>
        <taxon>Pezizomycotina</taxon>
        <taxon>Dothideomycetes</taxon>
        <taxon>Dothideomycetidae</taxon>
        <taxon>Cladosporiales</taxon>
        <taxon>Cladosporiaceae</taxon>
        <taxon>Cladosporium</taxon>
    </lineage>
</organism>
<keyword evidence="7" id="KW-1015">Disulfide bond</keyword>
<dbReference type="EMBL" id="JAAQHG020000111">
    <property type="protein sequence ID" value="KAL1581875.1"/>
    <property type="molecule type" value="Genomic_DNA"/>
</dbReference>
<dbReference type="AlphaFoldDB" id="A0AB34KEV8"/>
<name>A0AB34KEV8_9PEZI</name>
<keyword evidence="5 8" id="KW-0378">Hydrolase</keyword>
<evidence type="ECO:0000256" key="4">
    <source>
        <dbReference type="ARBA" id="ARBA00022729"/>
    </source>
</evidence>
<dbReference type="RefSeq" id="XP_069224983.1">
    <property type="nucleotide sequence ID" value="XM_069377926.1"/>
</dbReference>
<dbReference type="GO" id="GO:0046872">
    <property type="term" value="F:metal ion binding"/>
    <property type="evidence" value="ECO:0007669"/>
    <property type="project" value="UniProtKB-KW"/>
</dbReference>
<dbReference type="PANTHER" id="PTHR33938:SF8">
    <property type="entry name" value="CARBOXYLIC ESTER HYDROLASE"/>
    <property type="match status" value="1"/>
</dbReference>
<dbReference type="InterPro" id="IPR011118">
    <property type="entry name" value="Tannase/feruloyl_esterase"/>
</dbReference>
<keyword evidence="4 8" id="KW-0732">Signal</keyword>
<evidence type="ECO:0000256" key="2">
    <source>
        <dbReference type="ARBA" id="ARBA00022487"/>
    </source>
</evidence>
<dbReference type="GeneID" id="96010764"/>
<dbReference type="PANTHER" id="PTHR33938">
    <property type="entry name" value="FERULOYL ESTERASE B-RELATED"/>
    <property type="match status" value="1"/>
</dbReference>
<evidence type="ECO:0000256" key="8">
    <source>
        <dbReference type="RuleBase" id="RU361238"/>
    </source>
</evidence>
<dbReference type="GO" id="GO:0030600">
    <property type="term" value="F:feruloyl esterase activity"/>
    <property type="evidence" value="ECO:0007669"/>
    <property type="project" value="UniProtKB-ARBA"/>
</dbReference>
<dbReference type="InterPro" id="IPR029058">
    <property type="entry name" value="AB_hydrolase_fold"/>
</dbReference>
<dbReference type="Proteomes" id="UP000803884">
    <property type="component" value="Unassembled WGS sequence"/>
</dbReference>
<evidence type="ECO:0000313" key="9">
    <source>
        <dbReference type="EMBL" id="KAL1581875.1"/>
    </source>
</evidence>
<keyword evidence="10" id="KW-1185">Reference proteome</keyword>
<keyword evidence="6" id="KW-0106">Calcium</keyword>
<evidence type="ECO:0000256" key="5">
    <source>
        <dbReference type="ARBA" id="ARBA00022801"/>
    </source>
</evidence>
<sequence length="530" mass="56349">MRRFDLFALLLPLVAGLMPGSLAFGNISHKCNASTFSFPSILGAELIDLTADAVHNYSRTALLPGTDLAEHPTVSFCNVTVSYSHIGWGDTINVSVWIPLQGWNERMLGLGGGGFSASFGSLYQTAAVAKGFVAIGTDSGHEAGLQASTDPSFWMVNAPGNLNTNLVEDWASKTLGELSTIGKKAVRDFFNQGPSYSYFTGCSGGGRQGLELAQAFPTAFDGILAAAPATYIETFLLSGYYPTLLMDDLNSYPAPCEIQAFTQAAVNHCDELDGLKDGIISNSSACQFNANDLVGEAFSCNEMESTFSETGAKIVQAAWDGPHNSEASWPGVSFDADLSASAVTTECNDSNNNCTSASGESLFGVAIKNLILANPGYDLEELTADEFYRLLALASAKFRQWVGAANPQLLRFHQAGGKLITWHGGADEVIPTKGSAHYYETVLAQNADVTDFFRHFEAPGVGHCAAGAGPMPNSALEQLMNWVENGVAPETLDAYSLTTGMQRPLCPYPSEQVYDGGNVSAVESFICVPK</sequence>
<evidence type="ECO:0000313" key="10">
    <source>
        <dbReference type="Proteomes" id="UP000803884"/>
    </source>
</evidence>
<evidence type="ECO:0000256" key="1">
    <source>
        <dbReference type="ARBA" id="ARBA00006249"/>
    </source>
</evidence>
<comment type="caution">
    <text evidence="9">The sequence shown here is derived from an EMBL/GenBank/DDBJ whole genome shotgun (WGS) entry which is preliminary data.</text>
</comment>
<gene>
    <name evidence="9" type="ORF">WHR41_09322</name>
</gene>
<keyword evidence="2" id="KW-0719">Serine esterase</keyword>
<comment type="similarity">
    <text evidence="1 8">Belongs to the tannase family.</text>
</comment>
<reference evidence="9 10" key="1">
    <citation type="journal article" date="2020" name="Microbiol. Resour. Announc.">
        <title>Draft Genome Sequence of a Cladosporium Species Isolated from the Mesophotic Ascidian Didemnum maculosum.</title>
        <authorList>
            <person name="Gioti A."/>
            <person name="Siaperas R."/>
            <person name="Nikolaivits E."/>
            <person name="Le Goff G."/>
            <person name="Ouazzani J."/>
            <person name="Kotoulas G."/>
            <person name="Topakas E."/>
        </authorList>
    </citation>
    <scope>NUCLEOTIDE SEQUENCE [LARGE SCALE GENOMIC DNA]</scope>
    <source>
        <strain evidence="9 10">TM138-S3</strain>
    </source>
</reference>
<dbReference type="Gene3D" id="3.40.50.1820">
    <property type="entry name" value="alpha/beta hydrolase"/>
    <property type="match status" value="1"/>
</dbReference>
<dbReference type="SUPFAM" id="SSF53474">
    <property type="entry name" value="alpha/beta-Hydrolases"/>
    <property type="match status" value="1"/>
</dbReference>
<proteinExistence type="inferred from homology"/>
<evidence type="ECO:0000256" key="6">
    <source>
        <dbReference type="ARBA" id="ARBA00022837"/>
    </source>
</evidence>
<dbReference type="Pfam" id="PF07519">
    <property type="entry name" value="Tannase"/>
    <property type="match status" value="1"/>
</dbReference>
<dbReference type="EC" id="3.1.1.-" evidence="8"/>
<feature type="chain" id="PRO_5044046132" description="Carboxylic ester hydrolase" evidence="8">
    <location>
        <begin position="24"/>
        <end position="530"/>
    </location>
</feature>
<feature type="signal peptide" evidence="8">
    <location>
        <begin position="1"/>
        <end position="23"/>
    </location>
</feature>
<accession>A0AB34KEV8</accession>
<evidence type="ECO:0000256" key="3">
    <source>
        <dbReference type="ARBA" id="ARBA00022723"/>
    </source>
</evidence>